<dbReference type="InterPro" id="IPR008913">
    <property type="entry name" value="Znf_CHY"/>
</dbReference>
<dbReference type="InterPro" id="IPR016694">
    <property type="entry name" value="UCP017292"/>
</dbReference>
<name>A0ABW0UB43_9STRE</name>
<keyword evidence="2" id="KW-0863">Zinc-finger</keyword>
<keyword evidence="3" id="KW-0862">Zinc</keyword>
<keyword evidence="7" id="KW-1185">Reference proteome</keyword>
<dbReference type="EMBL" id="JBHSOJ010000006">
    <property type="protein sequence ID" value="MFC5630203.1"/>
    <property type="molecule type" value="Genomic_DNA"/>
</dbReference>
<evidence type="ECO:0000313" key="7">
    <source>
        <dbReference type="Proteomes" id="UP001596110"/>
    </source>
</evidence>
<dbReference type="SUPFAM" id="SSF161219">
    <property type="entry name" value="CHY zinc finger-like"/>
    <property type="match status" value="1"/>
</dbReference>
<evidence type="ECO:0000256" key="3">
    <source>
        <dbReference type="ARBA" id="ARBA00022833"/>
    </source>
</evidence>
<proteinExistence type="predicted"/>
<dbReference type="PROSITE" id="PS51266">
    <property type="entry name" value="ZF_CHY"/>
    <property type="match status" value="1"/>
</dbReference>
<dbReference type="Proteomes" id="UP001596110">
    <property type="component" value="Unassembled WGS sequence"/>
</dbReference>
<dbReference type="InterPro" id="IPR037274">
    <property type="entry name" value="Znf_CHY_sf"/>
</dbReference>
<dbReference type="RefSeq" id="WP_156806440.1">
    <property type="nucleotide sequence ID" value="NZ_JBHSOJ010000006.1"/>
</dbReference>
<feature type="domain" description="Phorbol-ester/DAG-type" evidence="4">
    <location>
        <begin position="46"/>
        <end position="98"/>
    </location>
</feature>
<gene>
    <name evidence="6" type="ORF">ACFPQ3_00945</name>
</gene>
<comment type="caution">
    <text evidence="6">The sequence shown here is derived from an EMBL/GenBank/DDBJ whole genome shotgun (WGS) entry which is preliminary data.</text>
</comment>
<organism evidence="6 7">
    <name type="scientific">Streptococcus caledonicus</name>
    <dbReference type="NCBI Taxonomy" id="2614158"/>
    <lineage>
        <taxon>Bacteria</taxon>
        <taxon>Bacillati</taxon>
        <taxon>Bacillota</taxon>
        <taxon>Bacilli</taxon>
        <taxon>Lactobacillales</taxon>
        <taxon>Streptococcaceae</taxon>
        <taxon>Streptococcus</taxon>
    </lineage>
</organism>
<dbReference type="PROSITE" id="PS50081">
    <property type="entry name" value="ZF_DAG_PE_2"/>
    <property type="match status" value="1"/>
</dbReference>
<evidence type="ECO:0000259" key="5">
    <source>
        <dbReference type="PROSITE" id="PS51266"/>
    </source>
</evidence>
<feature type="domain" description="CHY-type" evidence="5">
    <location>
        <begin position="7"/>
        <end position="84"/>
    </location>
</feature>
<reference evidence="7" key="1">
    <citation type="journal article" date="2019" name="Int. J. Syst. Evol. Microbiol.">
        <title>The Global Catalogue of Microorganisms (GCM) 10K type strain sequencing project: providing services to taxonomists for standard genome sequencing and annotation.</title>
        <authorList>
            <consortium name="The Broad Institute Genomics Platform"/>
            <consortium name="The Broad Institute Genome Sequencing Center for Infectious Disease"/>
            <person name="Wu L."/>
            <person name="Ma J."/>
        </authorList>
    </citation>
    <scope>NUCLEOTIDE SEQUENCE [LARGE SCALE GENOMIC DNA]</scope>
    <source>
        <strain evidence="7">DT43</strain>
    </source>
</reference>
<protein>
    <submittedName>
        <fullName evidence="6">CHY zinc finger protein</fullName>
    </submittedName>
</protein>
<evidence type="ECO:0000259" key="4">
    <source>
        <dbReference type="PROSITE" id="PS50081"/>
    </source>
</evidence>
<evidence type="ECO:0000256" key="2">
    <source>
        <dbReference type="ARBA" id="ARBA00022771"/>
    </source>
</evidence>
<evidence type="ECO:0000313" key="6">
    <source>
        <dbReference type="EMBL" id="MFC5630203.1"/>
    </source>
</evidence>
<evidence type="ECO:0000256" key="1">
    <source>
        <dbReference type="ARBA" id="ARBA00022723"/>
    </source>
</evidence>
<keyword evidence="1" id="KW-0479">Metal-binding</keyword>
<accession>A0ABW0UB43</accession>
<dbReference type="PIRSF" id="PIRSF017292">
    <property type="entry name" value="UCP017292_Znf_CHY"/>
    <property type="match status" value="1"/>
</dbReference>
<dbReference type="InterPro" id="IPR002219">
    <property type="entry name" value="PKC_DAG/PE"/>
</dbReference>
<sequence length="101" mass="11395">MEIKGLDLDSAGRCHHYHTSCDVVALKCATCQHYYACYHCHDSLENHRFQASDVTSGKPILCGNCMTYLDFIGYQTGSCPNCHHPFNPNCKAHYSIYFKGV</sequence>